<feature type="region of interest" description="Disordered" evidence="1">
    <location>
        <begin position="26"/>
        <end position="45"/>
    </location>
</feature>
<comment type="caution">
    <text evidence="3">The sequence shown here is derived from an EMBL/GenBank/DDBJ whole genome shotgun (WGS) entry which is preliminary data.</text>
</comment>
<keyword evidence="2" id="KW-0732">Signal</keyword>
<protein>
    <recommendedName>
        <fullName evidence="5">Tetratricopeptide repeat protein</fullName>
    </recommendedName>
</protein>
<dbReference type="OrthoDB" id="250528at2"/>
<gene>
    <name evidence="3" type="ORF">FRUB_10466</name>
</gene>
<dbReference type="EMBL" id="NIDE01000020">
    <property type="protein sequence ID" value="OWK34495.1"/>
    <property type="molecule type" value="Genomic_DNA"/>
</dbReference>
<dbReference type="SUPFAM" id="SSF48452">
    <property type="entry name" value="TPR-like"/>
    <property type="match status" value="2"/>
</dbReference>
<dbReference type="RefSeq" id="WP_088260768.1">
    <property type="nucleotide sequence ID" value="NZ_NIDE01000020.1"/>
</dbReference>
<keyword evidence="4" id="KW-1185">Reference proteome</keyword>
<dbReference type="InterPro" id="IPR011990">
    <property type="entry name" value="TPR-like_helical_dom_sf"/>
</dbReference>
<sequence>MIGPSRYATLLACAFTATAFPTAVTPADAPPGPTAPGKQTASTPDDLVRDLGSAAFPVRERATKELWKLGEAARPALTAGLKSGDAEVAQRAREILDKFDAGVFPDTPPEVLKQIREFRGGTAETQQAVVTALIRLGDPGVAALQKLLAKDVPAENREQLFEHLDLLLRTEVPKVLFEDKVNRAEALLALNAFGPSTTGLLDYATFLHLRGRAKAVTTELDARRKEGGERGDAAANALVFVARAAGNYPLARTVAKELNAGGKLAHLPQSTNSLPPNVYESLLESTGAWSELADGDHGQANSPDGVKIFHLRAAGRTKEADELLDEQKDASSSPFAGSGIDPATLALLANDRPLDAIERMQTLRTTPHLLADLLAARLDFSAALALAPMGKKLEEASGPDIESTRALYDARRGQMLGRLGKRDAAAQLFARVADRAATLNQGSGGQVVKQLVRAEVRSGRYDLACEHFAAAVVRDETNHQRGIPSISSSQLSGYEMLFDADADAAQFWWRVLRKKKPADETVGATMKRVRGLLAGTATKAEFDHALACAGRESSRDINGAMAVAGAFRAAGRLDDAAAELSRFADLPNQAQMEGDDSPNPIGSGARAWVFGTDERFRFWLELGDLLVEQGKFKDAAARYESGWRKYPSNPLLLYFSGRALLKAGEEKEGRRRTELAHWVALGNARLRGRFLEELITRGFAADARRECELIRESGWLCESHLGNVWNQVARASVMFKDFPGAIAANRRAIHYILRTPGVSYVEGHAYLVVPQLANAFAAREALAAGRVDEAVAKAKACLVVTPGNVELVTGVVPELDKIGRKKDADELFRTAWTAHTKLLVDNPDSPWVRYAAAWLAAGCGRELDTALEYAKKAVELDPVPRSYKEALAEVLFRRGDRPAAVAMMKELVTADRRSHYYKRQVERYQTAGFDSPLPEGDDD</sequence>
<evidence type="ECO:0000313" key="4">
    <source>
        <dbReference type="Proteomes" id="UP000214646"/>
    </source>
</evidence>
<proteinExistence type="predicted"/>
<feature type="chain" id="PRO_5013189029" description="Tetratricopeptide repeat protein" evidence="2">
    <location>
        <begin position="20"/>
        <end position="939"/>
    </location>
</feature>
<accession>A0A225DDL2</accession>
<evidence type="ECO:0000256" key="2">
    <source>
        <dbReference type="SAM" id="SignalP"/>
    </source>
</evidence>
<dbReference type="Gene3D" id="1.25.40.10">
    <property type="entry name" value="Tetratricopeptide repeat domain"/>
    <property type="match status" value="1"/>
</dbReference>
<reference evidence="4" key="1">
    <citation type="submission" date="2017-06" db="EMBL/GenBank/DDBJ databases">
        <title>Genome analysis of Fimbriiglobus ruber SP5, the first member of the order Planctomycetales with confirmed chitinolytic capability.</title>
        <authorList>
            <person name="Ravin N.V."/>
            <person name="Rakitin A.L."/>
            <person name="Ivanova A.A."/>
            <person name="Beletsky A.V."/>
            <person name="Kulichevskaya I.S."/>
            <person name="Mardanov A.V."/>
            <person name="Dedysh S.N."/>
        </authorList>
    </citation>
    <scope>NUCLEOTIDE SEQUENCE [LARGE SCALE GENOMIC DNA]</scope>
    <source>
        <strain evidence="4">SP5</strain>
    </source>
</reference>
<evidence type="ECO:0008006" key="5">
    <source>
        <dbReference type="Google" id="ProtNLM"/>
    </source>
</evidence>
<evidence type="ECO:0000256" key="1">
    <source>
        <dbReference type="SAM" id="MobiDB-lite"/>
    </source>
</evidence>
<dbReference type="Proteomes" id="UP000214646">
    <property type="component" value="Unassembled WGS sequence"/>
</dbReference>
<organism evidence="3 4">
    <name type="scientific">Fimbriiglobus ruber</name>
    <dbReference type="NCBI Taxonomy" id="1908690"/>
    <lineage>
        <taxon>Bacteria</taxon>
        <taxon>Pseudomonadati</taxon>
        <taxon>Planctomycetota</taxon>
        <taxon>Planctomycetia</taxon>
        <taxon>Gemmatales</taxon>
        <taxon>Gemmataceae</taxon>
        <taxon>Fimbriiglobus</taxon>
    </lineage>
</organism>
<feature type="signal peptide" evidence="2">
    <location>
        <begin position="1"/>
        <end position="19"/>
    </location>
</feature>
<dbReference type="AlphaFoldDB" id="A0A225DDL2"/>
<evidence type="ECO:0000313" key="3">
    <source>
        <dbReference type="EMBL" id="OWK34495.1"/>
    </source>
</evidence>
<name>A0A225DDL2_9BACT</name>